<organism evidence="2 3">
    <name type="scientific">Flavobacterium gyeonganense</name>
    <dbReference type="NCBI Taxonomy" id="1310418"/>
    <lineage>
        <taxon>Bacteria</taxon>
        <taxon>Pseudomonadati</taxon>
        <taxon>Bacteroidota</taxon>
        <taxon>Flavobacteriia</taxon>
        <taxon>Flavobacteriales</taxon>
        <taxon>Flavobacteriaceae</taxon>
        <taxon>Flavobacterium</taxon>
    </lineage>
</organism>
<dbReference type="Proteomes" id="UP001589562">
    <property type="component" value="Unassembled WGS sequence"/>
</dbReference>
<evidence type="ECO:0000313" key="2">
    <source>
        <dbReference type="EMBL" id="MFB9108146.1"/>
    </source>
</evidence>
<feature type="signal peptide" evidence="1">
    <location>
        <begin position="1"/>
        <end position="22"/>
    </location>
</feature>
<comment type="caution">
    <text evidence="2">The sequence shown here is derived from an EMBL/GenBank/DDBJ whole genome shotgun (WGS) entry which is preliminary data.</text>
</comment>
<protein>
    <recommendedName>
        <fullName evidence="4">YD repeat-containing protein</fullName>
    </recommendedName>
</protein>
<dbReference type="RefSeq" id="WP_278010991.1">
    <property type="nucleotide sequence ID" value="NZ_CP121112.1"/>
</dbReference>
<reference evidence="2 3" key="1">
    <citation type="submission" date="2024-09" db="EMBL/GenBank/DDBJ databases">
        <authorList>
            <person name="Sun Q."/>
            <person name="Mori K."/>
        </authorList>
    </citation>
    <scope>NUCLEOTIDE SEQUENCE [LARGE SCALE GENOMIC DNA]</scope>
    <source>
        <strain evidence="2 3">CECT 8365</strain>
    </source>
</reference>
<keyword evidence="3" id="KW-1185">Reference proteome</keyword>
<evidence type="ECO:0000256" key="1">
    <source>
        <dbReference type="SAM" id="SignalP"/>
    </source>
</evidence>
<sequence>MKKTIYTFILFLIITLSTFAQIDSEGSFIPLTSTTASTKYIVSGWVKETQTVLPVTYANSSIVVSVNNPAVIKTITCVPSGSIIDGWQRIIGILEIPPITLDYYNATIKIDLNCSGNAPSCYFDDIRFYPYDGSLKSFVYDEDTQRLMAELDENNYATFYEYDLEGGLIRVKKETEKGIYTIQETRSSTAKITP</sequence>
<evidence type="ECO:0000313" key="3">
    <source>
        <dbReference type="Proteomes" id="UP001589562"/>
    </source>
</evidence>
<dbReference type="EMBL" id="JBHMFE010000009">
    <property type="protein sequence ID" value="MFB9108146.1"/>
    <property type="molecule type" value="Genomic_DNA"/>
</dbReference>
<keyword evidence="1" id="KW-0732">Signal</keyword>
<name>A0ABV5H9P1_9FLAO</name>
<proteinExistence type="predicted"/>
<accession>A0ABV5H9P1</accession>
<feature type="chain" id="PRO_5045651326" description="YD repeat-containing protein" evidence="1">
    <location>
        <begin position="23"/>
        <end position="194"/>
    </location>
</feature>
<gene>
    <name evidence="2" type="ORF">ACFFVK_06110</name>
</gene>
<evidence type="ECO:0008006" key="4">
    <source>
        <dbReference type="Google" id="ProtNLM"/>
    </source>
</evidence>